<sequence length="86" mass="9281">MNDLRAERLQVMLSPEELAAVDDFRFKHRMPTRAAAVRELLKFGLAAAGIETSIDPSAGIKSSEFGVFGRGPEGHAPAKPEGDTED</sequence>
<evidence type="ECO:0000313" key="2">
    <source>
        <dbReference type="EMBL" id="APG14142.1"/>
    </source>
</evidence>
<dbReference type="RefSeq" id="WP_028148230.1">
    <property type="nucleotide sequence ID" value="NZ_CP017637.1"/>
</dbReference>
<proteinExistence type="predicted"/>
<dbReference type="AlphaFoldDB" id="A0A1L3FLR8"/>
<gene>
    <name evidence="2" type="ORF">BKD09_37890</name>
    <name evidence="3" type="ORF">BSZ19_19600</name>
</gene>
<organism evidence="2 4">
    <name type="scientific">Bradyrhizobium japonicum</name>
    <dbReference type="NCBI Taxonomy" id="375"/>
    <lineage>
        <taxon>Bacteria</taxon>
        <taxon>Pseudomonadati</taxon>
        <taxon>Pseudomonadota</taxon>
        <taxon>Alphaproteobacteria</taxon>
        <taxon>Hyphomicrobiales</taxon>
        <taxon>Nitrobacteraceae</taxon>
        <taxon>Bradyrhizobium</taxon>
    </lineage>
</organism>
<dbReference type="EMBL" id="NAFL01000250">
    <property type="protein sequence ID" value="OSJ32300.1"/>
    <property type="molecule type" value="Genomic_DNA"/>
</dbReference>
<protein>
    <submittedName>
        <fullName evidence="2">Uncharacterized protein</fullName>
    </submittedName>
</protein>
<name>A0A1L3FLR8_BRAJP</name>
<feature type="region of interest" description="Disordered" evidence="1">
    <location>
        <begin position="64"/>
        <end position="86"/>
    </location>
</feature>
<dbReference type="Proteomes" id="UP000181962">
    <property type="component" value="Chromosome"/>
</dbReference>
<evidence type="ECO:0000256" key="1">
    <source>
        <dbReference type="SAM" id="MobiDB-lite"/>
    </source>
</evidence>
<evidence type="ECO:0000313" key="5">
    <source>
        <dbReference type="Proteomes" id="UP000193335"/>
    </source>
</evidence>
<reference evidence="2 4" key="1">
    <citation type="submission" date="2016-11" db="EMBL/GenBank/DDBJ databases">
        <title>Complete Genome Sequence of Bradyrhizobium sp. strain J5, an isolated from soybean nodule in Hokkaido.</title>
        <authorList>
            <person name="Kanehara K."/>
        </authorList>
    </citation>
    <scope>NUCLEOTIDE SEQUENCE [LARGE SCALE GENOMIC DNA]</scope>
    <source>
        <strain evidence="2 4">J5</strain>
    </source>
</reference>
<evidence type="ECO:0000313" key="3">
    <source>
        <dbReference type="EMBL" id="OSJ32300.1"/>
    </source>
</evidence>
<feature type="compositionally biased region" description="Basic and acidic residues" evidence="1">
    <location>
        <begin position="72"/>
        <end position="86"/>
    </location>
</feature>
<dbReference type="EMBL" id="CP017637">
    <property type="protein sequence ID" value="APG14142.1"/>
    <property type="molecule type" value="Genomic_DNA"/>
</dbReference>
<reference evidence="3 5" key="2">
    <citation type="submission" date="2017-03" db="EMBL/GenBank/DDBJ databases">
        <title>Whole genome sequences of fourteen strains of Bradyrhizobium canariense and one strain of Bradyrhizobium japonicum isolated from Lupinus (Papilionoideae: Genisteae) species in Algeria.</title>
        <authorList>
            <person name="Crovadore J."/>
            <person name="Chekireb D."/>
            <person name="Brachmann A."/>
            <person name="Chablais R."/>
            <person name="Cochard B."/>
            <person name="Lefort F."/>
        </authorList>
    </citation>
    <scope>NUCLEOTIDE SEQUENCE [LARGE SCALE GENOMIC DNA]</scope>
    <source>
        <strain evidence="3 5">UBMA197</strain>
    </source>
</reference>
<evidence type="ECO:0000313" key="4">
    <source>
        <dbReference type="Proteomes" id="UP000181962"/>
    </source>
</evidence>
<dbReference type="Proteomes" id="UP000193335">
    <property type="component" value="Unassembled WGS sequence"/>
</dbReference>
<accession>A0A1L3FLR8</accession>